<reference evidence="2 3" key="1">
    <citation type="submission" date="2024-04" db="EMBL/GenBank/DDBJ databases">
        <title>The reference genome of an endangered Asteraceae, Deinandra increscens subsp. villosa, native to the Central Coast of California.</title>
        <authorList>
            <person name="Guilliams M."/>
            <person name="Hasenstab-Lehman K."/>
            <person name="Meyer R."/>
            <person name="Mcevoy S."/>
        </authorList>
    </citation>
    <scope>NUCLEOTIDE SEQUENCE [LARGE SCALE GENOMIC DNA]</scope>
    <source>
        <tissue evidence="2">Leaf</tissue>
    </source>
</reference>
<keyword evidence="1" id="KW-0812">Transmembrane</keyword>
<evidence type="ECO:0000313" key="2">
    <source>
        <dbReference type="EMBL" id="KAK9064692.1"/>
    </source>
</evidence>
<name>A0AAP0GY22_9ASTR</name>
<evidence type="ECO:0000313" key="3">
    <source>
        <dbReference type="Proteomes" id="UP001408789"/>
    </source>
</evidence>
<dbReference type="Proteomes" id="UP001408789">
    <property type="component" value="Unassembled WGS sequence"/>
</dbReference>
<feature type="transmembrane region" description="Helical" evidence="1">
    <location>
        <begin position="82"/>
        <end position="110"/>
    </location>
</feature>
<keyword evidence="3" id="KW-1185">Reference proteome</keyword>
<organism evidence="2 3">
    <name type="scientific">Deinandra increscens subsp. villosa</name>
    <dbReference type="NCBI Taxonomy" id="3103831"/>
    <lineage>
        <taxon>Eukaryota</taxon>
        <taxon>Viridiplantae</taxon>
        <taxon>Streptophyta</taxon>
        <taxon>Embryophyta</taxon>
        <taxon>Tracheophyta</taxon>
        <taxon>Spermatophyta</taxon>
        <taxon>Magnoliopsida</taxon>
        <taxon>eudicotyledons</taxon>
        <taxon>Gunneridae</taxon>
        <taxon>Pentapetalae</taxon>
        <taxon>asterids</taxon>
        <taxon>campanulids</taxon>
        <taxon>Asterales</taxon>
        <taxon>Asteraceae</taxon>
        <taxon>Asteroideae</taxon>
        <taxon>Heliantheae alliance</taxon>
        <taxon>Madieae</taxon>
        <taxon>Madiinae</taxon>
        <taxon>Deinandra</taxon>
    </lineage>
</organism>
<protein>
    <submittedName>
        <fullName evidence="2">Uncharacterized protein</fullName>
    </submittedName>
</protein>
<accession>A0AAP0GY22</accession>
<proteinExistence type="predicted"/>
<keyword evidence="1" id="KW-1133">Transmembrane helix</keyword>
<keyword evidence="1" id="KW-0472">Membrane</keyword>
<comment type="caution">
    <text evidence="2">The sequence shown here is derived from an EMBL/GenBank/DDBJ whole genome shotgun (WGS) entry which is preliminary data.</text>
</comment>
<evidence type="ECO:0000256" key="1">
    <source>
        <dbReference type="SAM" id="Phobius"/>
    </source>
</evidence>
<dbReference type="EMBL" id="JBCNJP010000017">
    <property type="protein sequence ID" value="KAK9064692.1"/>
    <property type="molecule type" value="Genomic_DNA"/>
</dbReference>
<sequence>MEEGDALSSQSSSSGSKSLIMLSDAAERNSASIAEQKRAYNESIMNEKGKNKEEDWIKAETSRSINTKTMVMGVSLQMLLDLTVAGISLMVGFTIFGFIAAILCSAAFFYHAKAQSPGN</sequence>
<dbReference type="AlphaFoldDB" id="A0AAP0GY22"/>
<gene>
    <name evidence="2" type="ORF">SSX86_016074</name>
</gene>